<dbReference type="Pfam" id="PF01471">
    <property type="entry name" value="PG_binding_1"/>
    <property type="match status" value="1"/>
</dbReference>
<dbReference type="InterPro" id="IPR036365">
    <property type="entry name" value="PGBD-like_sf"/>
</dbReference>
<protein>
    <submittedName>
        <fullName evidence="4">Caspase family protein</fullName>
    </submittedName>
</protein>
<dbReference type="Pfam" id="PF00656">
    <property type="entry name" value="Peptidase_C14"/>
    <property type="match status" value="1"/>
</dbReference>
<comment type="caution">
    <text evidence="4">The sequence shown here is derived from an EMBL/GenBank/DDBJ whole genome shotgun (WGS) entry which is preliminary data.</text>
</comment>
<feature type="compositionally biased region" description="Low complexity" evidence="1">
    <location>
        <begin position="290"/>
        <end position="314"/>
    </location>
</feature>
<feature type="region of interest" description="Disordered" evidence="1">
    <location>
        <begin position="280"/>
        <end position="327"/>
    </location>
</feature>
<evidence type="ECO:0000313" key="5">
    <source>
        <dbReference type="Proteomes" id="UP001524318"/>
    </source>
</evidence>
<feature type="domain" description="Peptidoglycan binding-like" evidence="3">
    <location>
        <begin position="325"/>
        <end position="379"/>
    </location>
</feature>
<dbReference type="RefSeq" id="WP_254750259.1">
    <property type="nucleotide sequence ID" value="NZ_JANCLV010000006.1"/>
</dbReference>
<dbReference type="InterPro" id="IPR050452">
    <property type="entry name" value="Metacaspase"/>
</dbReference>
<dbReference type="PANTHER" id="PTHR48104">
    <property type="entry name" value="METACASPASE-4"/>
    <property type="match status" value="1"/>
</dbReference>
<evidence type="ECO:0000259" key="2">
    <source>
        <dbReference type="Pfam" id="PF00656"/>
    </source>
</evidence>
<gene>
    <name evidence="4" type="ORF">NFC73_11445</name>
</gene>
<name>A0ABT1LPF0_9MICC</name>
<keyword evidence="5" id="KW-1185">Reference proteome</keyword>
<evidence type="ECO:0000256" key="1">
    <source>
        <dbReference type="SAM" id="MobiDB-lite"/>
    </source>
</evidence>
<dbReference type="Proteomes" id="UP001524318">
    <property type="component" value="Unassembled WGS sequence"/>
</dbReference>
<dbReference type="SUPFAM" id="SSF47090">
    <property type="entry name" value="PGBD-like"/>
    <property type="match status" value="1"/>
</dbReference>
<dbReference type="Gene3D" id="3.40.50.1460">
    <property type="match status" value="1"/>
</dbReference>
<evidence type="ECO:0000313" key="4">
    <source>
        <dbReference type="EMBL" id="MCP9000338.1"/>
    </source>
</evidence>
<feature type="domain" description="Peptidase C14 caspase" evidence="2">
    <location>
        <begin position="16"/>
        <end position="271"/>
    </location>
</feature>
<dbReference type="EMBL" id="JANCLV010000006">
    <property type="protein sequence ID" value="MCP9000338.1"/>
    <property type="molecule type" value="Genomic_DNA"/>
</dbReference>
<evidence type="ECO:0000259" key="3">
    <source>
        <dbReference type="Pfam" id="PF01471"/>
    </source>
</evidence>
<organism evidence="4 5">
    <name type="scientific">Pseudarthrobacter humi</name>
    <dbReference type="NCBI Taxonomy" id="2952523"/>
    <lineage>
        <taxon>Bacteria</taxon>
        <taxon>Bacillati</taxon>
        <taxon>Actinomycetota</taxon>
        <taxon>Actinomycetes</taxon>
        <taxon>Micrococcales</taxon>
        <taxon>Micrococcaceae</taxon>
        <taxon>Pseudarthrobacter</taxon>
    </lineage>
</organism>
<reference evidence="4 5" key="1">
    <citation type="submission" date="2022-06" db="EMBL/GenBank/DDBJ databases">
        <title>Pseudarthrobacter sp. strain RMG13 Genome sequencing and assembly.</title>
        <authorList>
            <person name="Kim I."/>
        </authorList>
    </citation>
    <scope>NUCLEOTIDE SEQUENCE [LARGE SCALE GENOMIC DNA]</scope>
    <source>
        <strain evidence="4 5">RMG13</strain>
    </source>
</reference>
<dbReference type="InterPro" id="IPR036366">
    <property type="entry name" value="PGBDSf"/>
</dbReference>
<dbReference type="Gene3D" id="1.10.101.10">
    <property type="entry name" value="PGBD-like superfamily/PGBD"/>
    <property type="match status" value="1"/>
</dbReference>
<accession>A0ABT1LPF0</accession>
<dbReference type="InterPro" id="IPR011600">
    <property type="entry name" value="Pept_C14_caspase"/>
</dbReference>
<dbReference type="InterPro" id="IPR002477">
    <property type="entry name" value="Peptidoglycan-bd-like"/>
</dbReference>
<sequence>MTGYSLHIGLNGVDPNAYNGWNGALSGCVNDANSMMQLASAQGFTPTQLLNSQATSQAIIGEISLLAQQAVAGDICLITYSGHGGQVDDNNGDEMDTQDETWVAYDRQIVDDELYQMWSQFAAGVRILVCADSCHSGTSVRQIVNQGCRKGLLEQARSLPKDAGQQIKVTEGAPKAMPLTVQGHDNDNRRGTYQFVQALSGAKSDATIPASVILIAGCQDSQLSYDGAVNGQFTGALLQAWGNGSFQGDYTTFHKAILNGMPPDQVPNLYTTGSSNPAFMAQRPFTLPAPTGGSANGSTPTSPSGGSSGGPAAPMTRPQIRRGSTGEHVTYLQQQLAALGYRLSIDGIFGPGTESAVRSFQRTNGLTADGIVGPQTWAAVG</sequence>
<proteinExistence type="predicted"/>
<dbReference type="PANTHER" id="PTHR48104:SF30">
    <property type="entry name" value="METACASPASE-1"/>
    <property type="match status" value="1"/>
</dbReference>